<dbReference type="GO" id="GO:0003700">
    <property type="term" value="F:DNA-binding transcription factor activity"/>
    <property type="evidence" value="ECO:0007669"/>
    <property type="project" value="InterPro"/>
</dbReference>
<dbReference type="SUPFAM" id="SSF46785">
    <property type="entry name" value="Winged helix' DNA-binding domain"/>
    <property type="match status" value="1"/>
</dbReference>
<evidence type="ECO:0000259" key="5">
    <source>
        <dbReference type="PROSITE" id="PS50931"/>
    </source>
</evidence>
<dbReference type="GO" id="GO:0043565">
    <property type="term" value="F:sequence-specific DNA binding"/>
    <property type="evidence" value="ECO:0007669"/>
    <property type="project" value="TreeGrafter"/>
</dbReference>
<dbReference type="Proteomes" id="UP000252086">
    <property type="component" value="Unassembled WGS sequence"/>
</dbReference>
<dbReference type="InterPro" id="IPR036388">
    <property type="entry name" value="WH-like_DNA-bd_sf"/>
</dbReference>
<dbReference type="PANTHER" id="PTHR30537">
    <property type="entry name" value="HTH-TYPE TRANSCRIPTIONAL REGULATOR"/>
    <property type="match status" value="1"/>
</dbReference>
<evidence type="ECO:0000256" key="4">
    <source>
        <dbReference type="ARBA" id="ARBA00023163"/>
    </source>
</evidence>
<accession>A0A366CWG9</accession>
<keyword evidence="7" id="KW-1185">Reference proteome</keyword>
<dbReference type="Pfam" id="PF00126">
    <property type="entry name" value="HTH_1"/>
    <property type="match status" value="1"/>
</dbReference>
<comment type="caution">
    <text evidence="6">The sequence shown here is derived from an EMBL/GenBank/DDBJ whole genome shotgun (WGS) entry which is preliminary data.</text>
</comment>
<comment type="similarity">
    <text evidence="1">Belongs to the LysR transcriptional regulatory family.</text>
</comment>
<feature type="domain" description="HTH lysR-type" evidence="5">
    <location>
        <begin position="1"/>
        <end position="56"/>
    </location>
</feature>
<dbReference type="Pfam" id="PF03466">
    <property type="entry name" value="LysR_substrate"/>
    <property type="match status" value="1"/>
</dbReference>
<dbReference type="PROSITE" id="PS50931">
    <property type="entry name" value="HTH_LYSR"/>
    <property type="match status" value="1"/>
</dbReference>
<dbReference type="FunFam" id="1.10.10.10:FF:000001">
    <property type="entry name" value="LysR family transcriptional regulator"/>
    <property type="match status" value="1"/>
</dbReference>
<dbReference type="AlphaFoldDB" id="A0A366CWG9"/>
<dbReference type="PANTHER" id="PTHR30537:SF74">
    <property type="entry name" value="HTH-TYPE TRANSCRIPTIONAL REGULATOR TRPI"/>
    <property type="match status" value="1"/>
</dbReference>
<evidence type="ECO:0000313" key="6">
    <source>
        <dbReference type="EMBL" id="RBO82182.1"/>
    </source>
</evidence>
<dbReference type="InterPro" id="IPR005119">
    <property type="entry name" value="LysR_subst-bd"/>
</dbReference>
<name>A0A366CWG9_9GAMM</name>
<dbReference type="InterPro" id="IPR000847">
    <property type="entry name" value="LysR_HTH_N"/>
</dbReference>
<evidence type="ECO:0000256" key="2">
    <source>
        <dbReference type="ARBA" id="ARBA00023015"/>
    </source>
</evidence>
<dbReference type="Gene3D" id="1.10.10.10">
    <property type="entry name" value="Winged helix-like DNA-binding domain superfamily/Winged helix DNA-binding domain"/>
    <property type="match status" value="1"/>
</dbReference>
<keyword evidence="2" id="KW-0805">Transcription regulation</keyword>
<dbReference type="Gene3D" id="3.40.190.10">
    <property type="entry name" value="Periplasmic binding protein-like II"/>
    <property type="match status" value="2"/>
</dbReference>
<dbReference type="InterPro" id="IPR058163">
    <property type="entry name" value="LysR-type_TF_proteobact-type"/>
</dbReference>
<dbReference type="SUPFAM" id="SSF53850">
    <property type="entry name" value="Periplasmic binding protein-like II"/>
    <property type="match status" value="1"/>
</dbReference>
<gene>
    <name evidence="6" type="ORF">DFP76_10610</name>
</gene>
<sequence length="296" mass="33779">MNALLAFEAAARLQSFTKAAEELHLTHGAISRAVAQIEERIGVALFKRQNRRVYLTTAGQRLLKTSRQTLDALTETVEEIHRHDIDSPFLVVSCEPSLAMRWLMPRLGEFKALCPELHIDLRMSGGPIDLLEEGCDLAIRRLDFSVKGDYQITKLCAEFAGPVCSESYWFEQIQQDLNQANWLHSRTRPQAWYDWLSIEKDQTASPNTEQHFDHFFYALQAAQDHLGMAIGSTPLVSDDLQARRLISPLRLQPTGYEYGVLTLHSLAQDQRIKTFTDWLLDLIPNDLELFNDVNLV</sequence>
<evidence type="ECO:0000256" key="3">
    <source>
        <dbReference type="ARBA" id="ARBA00023125"/>
    </source>
</evidence>
<organism evidence="6 7">
    <name type="scientific">Marinomonas aquiplantarum</name>
    <dbReference type="NCBI Taxonomy" id="491951"/>
    <lineage>
        <taxon>Bacteria</taxon>
        <taxon>Pseudomonadati</taxon>
        <taxon>Pseudomonadota</taxon>
        <taxon>Gammaproteobacteria</taxon>
        <taxon>Oceanospirillales</taxon>
        <taxon>Oceanospirillaceae</taxon>
        <taxon>Marinomonas</taxon>
    </lineage>
</organism>
<proteinExistence type="inferred from homology"/>
<protein>
    <submittedName>
        <fullName evidence="6">DNA-binding transcriptional LysR family regulator</fullName>
    </submittedName>
</protein>
<reference evidence="6 7" key="1">
    <citation type="submission" date="2018-06" db="EMBL/GenBank/DDBJ databases">
        <title>Genomic Encyclopedia of Type Strains, Phase III (KMG-III): the genomes of soil and plant-associated and newly described type strains.</title>
        <authorList>
            <person name="Whitman W."/>
        </authorList>
    </citation>
    <scope>NUCLEOTIDE SEQUENCE [LARGE SCALE GENOMIC DNA]</scope>
    <source>
        <strain evidence="6 7">CECT 7732</strain>
    </source>
</reference>
<keyword evidence="4" id="KW-0804">Transcription</keyword>
<evidence type="ECO:0000256" key="1">
    <source>
        <dbReference type="ARBA" id="ARBA00009437"/>
    </source>
</evidence>
<dbReference type="EMBL" id="QNRF01000006">
    <property type="protein sequence ID" value="RBO82182.1"/>
    <property type="molecule type" value="Genomic_DNA"/>
</dbReference>
<keyword evidence="3 6" id="KW-0238">DNA-binding</keyword>
<evidence type="ECO:0000313" key="7">
    <source>
        <dbReference type="Proteomes" id="UP000252086"/>
    </source>
</evidence>
<dbReference type="InterPro" id="IPR036390">
    <property type="entry name" value="WH_DNA-bd_sf"/>
</dbReference>
<dbReference type="GO" id="GO:0006351">
    <property type="term" value="P:DNA-templated transcription"/>
    <property type="evidence" value="ECO:0007669"/>
    <property type="project" value="TreeGrafter"/>
</dbReference>
<dbReference type="PRINTS" id="PR00039">
    <property type="entry name" value="HTHLYSR"/>
</dbReference>